<dbReference type="EMBL" id="BX284606">
    <property type="protein sequence ID" value="CCG28218.1"/>
    <property type="molecule type" value="Genomic_DNA"/>
</dbReference>
<evidence type="ECO:0000256" key="2">
    <source>
        <dbReference type="SAM" id="SignalP"/>
    </source>
</evidence>
<dbReference type="PANTHER" id="PTHR33995:SF12">
    <property type="entry name" value="CPW-WPC DOMAIN-CONTAINING PROTEIN"/>
    <property type="match status" value="1"/>
</dbReference>
<evidence type="ECO:0000256" key="1">
    <source>
        <dbReference type="SAM" id="MobiDB-lite"/>
    </source>
</evidence>
<dbReference type="PaxDb" id="6239-C02B8.12"/>
<keyword evidence="4" id="KW-1185">Reference proteome</keyword>
<dbReference type="WormBase" id="C02B8.12">
    <property type="protein sequence ID" value="CE47282"/>
    <property type="gene ID" value="WBGene00219375"/>
</dbReference>
<dbReference type="FunCoup" id="H8W3X1">
    <property type="interactions" value="59"/>
</dbReference>
<name>H8W3X1_CAEEL</name>
<dbReference type="PANTHER" id="PTHR33995">
    <property type="entry name" value="PROTEIN CBG18546"/>
    <property type="match status" value="1"/>
</dbReference>
<dbReference type="AlphaFoldDB" id="H8W3X1"/>
<dbReference type="SUPFAM" id="SSF57501">
    <property type="entry name" value="Cystine-knot cytokines"/>
    <property type="match status" value="1"/>
</dbReference>
<dbReference type="CTD" id="13221698"/>
<feature type="compositionally biased region" description="Low complexity" evidence="1">
    <location>
        <begin position="236"/>
        <end position="248"/>
    </location>
</feature>
<dbReference type="InParanoid" id="H8W3X1"/>
<dbReference type="Bgee" id="WBGene00219375">
    <property type="expression patterns" value="Expressed in adult organism and 1 other cell type or tissue"/>
</dbReference>
<evidence type="ECO:0000313" key="3">
    <source>
        <dbReference type="EMBL" id="CCG28218.1"/>
    </source>
</evidence>
<dbReference type="eggNOG" id="ENOG502S8KD">
    <property type="taxonomic scope" value="Eukaryota"/>
</dbReference>
<protein>
    <submittedName>
        <fullName evidence="3">Cpw-wpc domain-containing protein</fullName>
    </submittedName>
</protein>
<feature type="signal peptide" evidence="2">
    <location>
        <begin position="1"/>
        <end position="22"/>
    </location>
</feature>
<evidence type="ECO:0000313" key="4">
    <source>
        <dbReference type="Proteomes" id="UP000001940"/>
    </source>
</evidence>
<dbReference type="InterPro" id="IPR029034">
    <property type="entry name" value="Cystine-knot_cytokine"/>
</dbReference>
<dbReference type="STRING" id="6239.C02B8.12.1"/>
<sequence length="362" mass="39537">MSNWSLLATYFSLCLLFNSRNSAIVTKCCNRRMTKSSSQPCLSYDSSMMAESLDEAMFTFPNLASTDQATLFQPPNGFGAAGGGSVRSEDGQKPDYESVDGDVPMASMAGPSVMTTKVSIAAFGAGTPLDQSVNGECPTYACMSCKMSLLNGFLANPNIGAADNATLTAQRNALAIKLGSTTGSCDQHSRKKRFSEEYSTVNKYKIKKRLTKRFVLMNTTPDTDSLNNDIDDNTIDQDTSTDSFTSTDPKNRPVLGVVTSLGCQYRRGEALQTNSEWCGLCNLCWQWRKLPADYYPNYLNEVNCDHNDDGCLSGFGECKPIMRTINVMRQNGDDWVKESIDTTTGCECQVEIGSSLHGLVVK</sequence>
<feature type="chain" id="PRO_5003616260" evidence="2">
    <location>
        <begin position="23"/>
        <end position="362"/>
    </location>
</feature>
<reference evidence="3 4" key="1">
    <citation type="journal article" date="1998" name="Science">
        <title>Genome sequence of the nematode C. elegans: a platform for investigating biology.</title>
        <authorList>
            <consortium name="The C. elegans sequencing consortium"/>
            <person name="Sulson J.E."/>
            <person name="Waterston R."/>
        </authorList>
    </citation>
    <scope>NUCLEOTIDE SEQUENCE [LARGE SCALE GENOMIC DNA]</scope>
    <source>
        <strain evidence="3 4">Bristol N2</strain>
    </source>
</reference>
<dbReference type="RefSeq" id="NP_001257055.1">
    <property type="nucleotide sequence ID" value="NM_001270126.3"/>
</dbReference>
<keyword evidence="2" id="KW-0732">Signal</keyword>
<dbReference type="KEGG" id="cel:CELE_C02B8.12"/>
<dbReference type="Proteomes" id="UP000001940">
    <property type="component" value="Chromosome X"/>
</dbReference>
<gene>
    <name evidence="3 5" type="ORF">C02B8.12</name>
    <name evidence="3" type="ORF">CELE_C02B8.12</name>
</gene>
<dbReference type="HOGENOM" id="CLU_765558_0_0_1"/>
<dbReference type="OrthoDB" id="5977230at2759"/>
<feature type="region of interest" description="Disordered" evidence="1">
    <location>
        <begin position="227"/>
        <end position="249"/>
    </location>
</feature>
<evidence type="ECO:0000313" key="5">
    <source>
        <dbReference type="WormBase" id="C02B8.12"/>
    </source>
</evidence>
<dbReference type="OMA" id="AIVTKCC"/>
<accession>H8W3X1</accession>
<dbReference type="AGR" id="WB:WBGene00219375"/>
<proteinExistence type="predicted"/>
<organism evidence="3 4">
    <name type="scientific">Caenorhabditis elegans</name>
    <dbReference type="NCBI Taxonomy" id="6239"/>
    <lineage>
        <taxon>Eukaryota</taxon>
        <taxon>Metazoa</taxon>
        <taxon>Ecdysozoa</taxon>
        <taxon>Nematoda</taxon>
        <taxon>Chromadorea</taxon>
        <taxon>Rhabditida</taxon>
        <taxon>Rhabditina</taxon>
        <taxon>Rhabditomorpha</taxon>
        <taxon>Rhabditoidea</taxon>
        <taxon>Rhabditidae</taxon>
        <taxon>Peloderinae</taxon>
        <taxon>Caenorhabditis</taxon>
    </lineage>
</organism>
<dbReference type="GeneID" id="13221698"/>